<keyword evidence="4" id="KW-0904">Protein phosphatase</keyword>
<dbReference type="EMBL" id="HBIZ01011937">
    <property type="protein sequence ID" value="CAE0754567.1"/>
    <property type="molecule type" value="Transcribed_RNA"/>
</dbReference>
<sequence length="428" mass="47270">MASGATETVEVLPGRLYWSCVRVTPSDTADGHFFSTDDLLIYDPYFGDFGPLNVSQLCRYCRMLNQKLSDSSKANKKVVHCCRPQHDTRANSVLLLSAWQMLYNDKSPEEAWEPFAGLRPALCPYRDASMGQPLFNLTVLHCLTGLRKARELGWFNADKFDVKAYEYYERVENGDFNWIVPGKFLAFSGPTQTPIAYVDGVKTNTPETYYEYFRANHVTGIVRFNNKVYDRKKFIDAGFNHYDLYFPDGSNPPDAIIKRFLDIAEAEPGALAIHCKAGLGRTGTLISLYIMKHFKLTMTEVLGWLRLCRPGSVIGPQQTFLEDMQNRMWREGELHRKNGGTASAAADSMSQLSLKADGPSAGSSPVAGRLSSASPGSKSPNASPTPMRPKGGFSIAGIHVGGSRSSSPSRNSGTSSPVKTKPGIFSKR</sequence>
<evidence type="ECO:0000256" key="3">
    <source>
        <dbReference type="ARBA" id="ARBA00022801"/>
    </source>
</evidence>
<dbReference type="GO" id="GO:0004725">
    <property type="term" value="F:protein tyrosine phosphatase activity"/>
    <property type="evidence" value="ECO:0007669"/>
    <property type="project" value="UniProtKB-EC"/>
</dbReference>
<dbReference type="InterPro" id="IPR000387">
    <property type="entry name" value="Tyr_Pase_dom"/>
</dbReference>
<feature type="region of interest" description="Disordered" evidence="5">
    <location>
        <begin position="338"/>
        <end position="428"/>
    </location>
</feature>
<dbReference type="InterPro" id="IPR050561">
    <property type="entry name" value="PTP"/>
</dbReference>
<evidence type="ECO:0000259" key="7">
    <source>
        <dbReference type="PROSITE" id="PS50056"/>
    </source>
</evidence>
<dbReference type="EC" id="3.1.3.48" evidence="2"/>
<dbReference type="InterPro" id="IPR003595">
    <property type="entry name" value="Tyr_Pase_cat"/>
</dbReference>
<feature type="domain" description="Tyrosine specific protein phosphatases" evidence="7">
    <location>
        <begin position="258"/>
        <end position="320"/>
    </location>
</feature>
<dbReference type="InterPro" id="IPR029021">
    <property type="entry name" value="Prot-tyrosine_phosphatase-like"/>
</dbReference>
<keyword evidence="3" id="KW-0378">Hydrolase</keyword>
<proteinExistence type="inferred from homology"/>
<evidence type="ECO:0000256" key="5">
    <source>
        <dbReference type="SAM" id="MobiDB-lite"/>
    </source>
</evidence>
<dbReference type="SMART" id="SM00404">
    <property type="entry name" value="PTPc_motif"/>
    <property type="match status" value="1"/>
</dbReference>
<dbReference type="CDD" id="cd14499">
    <property type="entry name" value="CDC14_C"/>
    <property type="match status" value="1"/>
</dbReference>
<dbReference type="InterPro" id="IPR044506">
    <property type="entry name" value="CDC14_C"/>
</dbReference>
<dbReference type="PROSITE" id="PS50054">
    <property type="entry name" value="TYR_PHOSPHATASE_DUAL"/>
    <property type="match status" value="1"/>
</dbReference>
<protein>
    <recommendedName>
        <fullName evidence="2">protein-tyrosine-phosphatase</fullName>
        <ecNumber evidence="2">3.1.3.48</ecNumber>
    </recommendedName>
</protein>
<dbReference type="InterPro" id="IPR016130">
    <property type="entry name" value="Tyr_Pase_AS"/>
</dbReference>
<feature type="compositionally biased region" description="Low complexity" evidence="5">
    <location>
        <begin position="401"/>
        <end position="417"/>
    </location>
</feature>
<dbReference type="InterPro" id="IPR029260">
    <property type="entry name" value="DSPn"/>
</dbReference>
<dbReference type="CDD" id="cd17657">
    <property type="entry name" value="CDC14_N"/>
    <property type="match status" value="1"/>
</dbReference>
<accession>A0A6S9SCY9</accession>
<dbReference type="PANTHER" id="PTHR23339">
    <property type="entry name" value="TYROSINE SPECIFIC PROTEIN PHOSPHATASE AND DUAL SPECIFICITY PROTEIN PHOSPHATASE"/>
    <property type="match status" value="1"/>
</dbReference>
<evidence type="ECO:0000259" key="6">
    <source>
        <dbReference type="PROSITE" id="PS50054"/>
    </source>
</evidence>
<evidence type="ECO:0000256" key="2">
    <source>
        <dbReference type="ARBA" id="ARBA00013064"/>
    </source>
</evidence>
<evidence type="ECO:0000256" key="4">
    <source>
        <dbReference type="ARBA" id="ARBA00022912"/>
    </source>
</evidence>
<dbReference type="InterPro" id="IPR020422">
    <property type="entry name" value="TYR_PHOSPHATASE_DUAL_dom"/>
</dbReference>
<dbReference type="AlphaFoldDB" id="A0A6S9SCY9"/>
<dbReference type="PROSITE" id="PS50056">
    <property type="entry name" value="TYR_PHOSPHATASE_2"/>
    <property type="match status" value="1"/>
</dbReference>
<dbReference type="PROSITE" id="PS00383">
    <property type="entry name" value="TYR_PHOSPHATASE_1"/>
    <property type="match status" value="1"/>
</dbReference>
<feature type="domain" description="Tyrosine-protein phosphatase" evidence="6">
    <location>
        <begin position="175"/>
        <end position="333"/>
    </location>
</feature>
<evidence type="ECO:0000256" key="1">
    <source>
        <dbReference type="ARBA" id="ARBA00007315"/>
    </source>
</evidence>
<reference evidence="9" key="1">
    <citation type="submission" date="2021-01" db="EMBL/GenBank/DDBJ databases">
        <authorList>
            <person name="Corre E."/>
            <person name="Pelletier E."/>
            <person name="Niang G."/>
            <person name="Scheremetjew M."/>
            <person name="Finn R."/>
            <person name="Kale V."/>
            <person name="Holt S."/>
            <person name="Cochrane G."/>
            <person name="Meng A."/>
            <person name="Brown T."/>
            <person name="Cohen L."/>
        </authorList>
    </citation>
    <scope>NUCLEOTIDE SEQUENCE</scope>
    <source>
        <strain evidence="9">CCMP645</strain>
    </source>
</reference>
<dbReference type="EMBL" id="HBIZ01011938">
    <property type="protein sequence ID" value="CAE0754568.1"/>
    <property type="molecule type" value="Transcribed_RNA"/>
</dbReference>
<dbReference type="FunFam" id="3.90.190.10:FF:000006">
    <property type="entry name" value="Dual specificity protein phosphatase CDC14B"/>
    <property type="match status" value="1"/>
</dbReference>
<evidence type="ECO:0000313" key="8">
    <source>
        <dbReference type="EMBL" id="CAE0754567.1"/>
    </source>
</evidence>
<gene>
    <name evidence="8" type="ORF">PCAR00345_LOCUS7154</name>
    <name evidence="9" type="ORF">PCAR00345_LOCUS7155</name>
</gene>
<dbReference type="SUPFAM" id="SSF52799">
    <property type="entry name" value="(Phosphotyrosine protein) phosphatases II"/>
    <property type="match status" value="2"/>
</dbReference>
<dbReference type="Pfam" id="PF14671">
    <property type="entry name" value="DSPn"/>
    <property type="match status" value="1"/>
</dbReference>
<comment type="similarity">
    <text evidence="1">Belongs to the protein-tyrosine phosphatase family. Non-receptor class CDC14 subfamily.</text>
</comment>
<name>A0A6S9SCY9_CHRCT</name>
<evidence type="ECO:0000313" key="9">
    <source>
        <dbReference type="EMBL" id="CAE0754568.1"/>
    </source>
</evidence>
<dbReference type="Pfam" id="PF22785">
    <property type="entry name" value="Tc-R-P"/>
    <property type="match status" value="1"/>
</dbReference>
<organism evidence="9">
    <name type="scientific">Chrysotila carterae</name>
    <name type="common">Marine alga</name>
    <name type="synonym">Syracosphaera carterae</name>
    <dbReference type="NCBI Taxonomy" id="13221"/>
    <lineage>
        <taxon>Eukaryota</taxon>
        <taxon>Haptista</taxon>
        <taxon>Haptophyta</taxon>
        <taxon>Prymnesiophyceae</taxon>
        <taxon>Isochrysidales</taxon>
        <taxon>Isochrysidaceae</taxon>
        <taxon>Chrysotila</taxon>
    </lineage>
</organism>
<feature type="compositionally biased region" description="Polar residues" evidence="5">
    <location>
        <begin position="371"/>
        <end position="384"/>
    </location>
</feature>
<dbReference type="Gene3D" id="3.90.190.10">
    <property type="entry name" value="Protein tyrosine phosphatase superfamily"/>
    <property type="match status" value="2"/>
</dbReference>